<proteinExistence type="predicted"/>
<feature type="domain" description="MACPF-like" evidence="1">
    <location>
        <begin position="26"/>
        <end position="177"/>
    </location>
</feature>
<name>A0A166AB67_9AGAM</name>
<dbReference type="Proteomes" id="UP000076532">
    <property type="component" value="Unassembled WGS sequence"/>
</dbReference>
<evidence type="ECO:0000259" key="1">
    <source>
        <dbReference type="Pfam" id="PF22693"/>
    </source>
</evidence>
<dbReference type="STRING" id="436010.A0A166AB67"/>
<dbReference type="OrthoDB" id="9971254at2759"/>
<organism evidence="2 3">
    <name type="scientific">Athelia psychrophila</name>
    <dbReference type="NCBI Taxonomy" id="1759441"/>
    <lineage>
        <taxon>Eukaryota</taxon>
        <taxon>Fungi</taxon>
        <taxon>Dikarya</taxon>
        <taxon>Basidiomycota</taxon>
        <taxon>Agaricomycotina</taxon>
        <taxon>Agaricomycetes</taxon>
        <taxon>Agaricomycetidae</taxon>
        <taxon>Atheliales</taxon>
        <taxon>Atheliaceae</taxon>
        <taxon>Athelia</taxon>
    </lineage>
</organism>
<protein>
    <recommendedName>
        <fullName evidence="1">MACPF-like domain-containing protein</fullName>
    </recommendedName>
</protein>
<evidence type="ECO:0000313" key="2">
    <source>
        <dbReference type="EMBL" id="KZP11430.1"/>
    </source>
</evidence>
<dbReference type="EMBL" id="KV417663">
    <property type="protein sequence ID" value="KZP11430.1"/>
    <property type="molecule type" value="Genomic_DNA"/>
</dbReference>
<keyword evidence="3" id="KW-1185">Reference proteome</keyword>
<sequence>MLPANGAPKSVSNLSVVKEVEAIKMSFISSQEVRDEVTISFTRTAAANASNGWIDVSITGESPWVTGGARAHFQESSFESMSESTVYVNGRHNISQCKVSLPLDLEPNSDFDKAVHAALDHPDETARTKALQEVFDTWGHIFVASVEMGGLKHVSMKTSVTKKEDVASFEADAKVALGSRFVHVQGGGGGVSNTTASVGKVMEKMNLDTVVSIKLSSKTNSCLIF</sequence>
<evidence type="ECO:0000313" key="3">
    <source>
        <dbReference type="Proteomes" id="UP000076532"/>
    </source>
</evidence>
<dbReference type="AlphaFoldDB" id="A0A166AB67"/>
<dbReference type="Pfam" id="PF22693">
    <property type="entry name" value="MACPF_1"/>
    <property type="match status" value="1"/>
</dbReference>
<gene>
    <name evidence="2" type="ORF">FIBSPDRAFT_186160</name>
</gene>
<accession>A0A166AB67</accession>
<dbReference type="InterPro" id="IPR054586">
    <property type="entry name" value="MACPF_1_fungal"/>
</dbReference>
<reference evidence="2 3" key="1">
    <citation type="journal article" date="2016" name="Mol. Biol. Evol.">
        <title>Comparative Genomics of Early-Diverging Mushroom-Forming Fungi Provides Insights into the Origins of Lignocellulose Decay Capabilities.</title>
        <authorList>
            <person name="Nagy L.G."/>
            <person name="Riley R."/>
            <person name="Tritt A."/>
            <person name="Adam C."/>
            <person name="Daum C."/>
            <person name="Floudas D."/>
            <person name="Sun H."/>
            <person name="Yadav J.S."/>
            <person name="Pangilinan J."/>
            <person name="Larsson K.H."/>
            <person name="Matsuura K."/>
            <person name="Barry K."/>
            <person name="Labutti K."/>
            <person name="Kuo R."/>
            <person name="Ohm R.A."/>
            <person name="Bhattacharya S.S."/>
            <person name="Shirouzu T."/>
            <person name="Yoshinaga Y."/>
            <person name="Martin F.M."/>
            <person name="Grigoriev I.V."/>
            <person name="Hibbett D.S."/>
        </authorList>
    </citation>
    <scope>NUCLEOTIDE SEQUENCE [LARGE SCALE GENOMIC DNA]</scope>
    <source>
        <strain evidence="2 3">CBS 109695</strain>
    </source>
</reference>